<protein>
    <recommendedName>
        <fullName evidence="3">Oligomerization/nucleic acid binding protein</fullName>
    </recommendedName>
</protein>
<reference evidence="2" key="1">
    <citation type="journal article" date="2019" name="Int. J. Syst. Evol. Microbiol.">
        <title>The Global Catalogue of Microorganisms (GCM) 10K type strain sequencing project: providing services to taxonomists for standard genome sequencing and annotation.</title>
        <authorList>
            <consortium name="The Broad Institute Genomics Platform"/>
            <consortium name="The Broad Institute Genome Sequencing Center for Infectious Disease"/>
            <person name="Wu L."/>
            <person name="Ma J."/>
        </authorList>
    </citation>
    <scope>NUCLEOTIDE SEQUENCE [LARGE SCALE GENOMIC DNA]</scope>
    <source>
        <strain evidence="2">JCM 17906</strain>
    </source>
</reference>
<sequence length="337" mass="35842">MPALQHRLYPGEHFTAVSRTNLLRPMADGLVVTSARVMAFGAAQLQAGKVALEIVADQIARVDLQKRFSGRNCLIVGTRDGAEINFGDLPAPDAPMVLAHVQRLAAFGLSPEVGRAVSARADTAGREDSAWRQVRAVGGRISEKTWGAIRDRAMPGEVAWFAVGGESGGGALAAFGDRCLIVKVRAMTSMMAGSLGGGRITTFPYGEITGIEYNAGMLNGVLEILTPSYQGSGNKDYWRGSLKPTNSNSNNPWTLSNTLPMSKPLYQQALPMLNEMRGRIAEVKRPTVVMNAQQATVPVGGGLADEIGKLAALRVQGLLTDDEFEAAKRAAIARVAP</sequence>
<name>A0ABP8RPA1_9PSEU</name>
<evidence type="ECO:0008006" key="3">
    <source>
        <dbReference type="Google" id="ProtNLM"/>
    </source>
</evidence>
<organism evidence="1 2">
    <name type="scientific">Pseudonocardia xishanensis</name>
    <dbReference type="NCBI Taxonomy" id="630995"/>
    <lineage>
        <taxon>Bacteria</taxon>
        <taxon>Bacillati</taxon>
        <taxon>Actinomycetota</taxon>
        <taxon>Actinomycetes</taxon>
        <taxon>Pseudonocardiales</taxon>
        <taxon>Pseudonocardiaceae</taxon>
        <taxon>Pseudonocardia</taxon>
    </lineage>
</organism>
<gene>
    <name evidence="1" type="ORF">GCM10023175_21130</name>
</gene>
<proteinExistence type="predicted"/>
<keyword evidence="2" id="KW-1185">Reference proteome</keyword>
<evidence type="ECO:0000313" key="1">
    <source>
        <dbReference type="EMBL" id="GAA4543829.1"/>
    </source>
</evidence>
<accession>A0ABP8RPA1</accession>
<comment type="caution">
    <text evidence="1">The sequence shown here is derived from an EMBL/GenBank/DDBJ whole genome shotgun (WGS) entry which is preliminary data.</text>
</comment>
<dbReference type="Proteomes" id="UP001501598">
    <property type="component" value="Unassembled WGS sequence"/>
</dbReference>
<evidence type="ECO:0000313" key="2">
    <source>
        <dbReference type="Proteomes" id="UP001501598"/>
    </source>
</evidence>
<dbReference type="EMBL" id="BAABGT010000027">
    <property type="protein sequence ID" value="GAA4543829.1"/>
    <property type="molecule type" value="Genomic_DNA"/>
</dbReference>